<gene>
    <name evidence="1" type="ORF">LMG26841_05164</name>
</gene>
<dbReference type="EMBL" id="CADIKW010000015">
    <property type="protein sequence ID" value="CAB3914300.1"/>
    <property type="molecule type" value="Genomic_DNA"/>
</dbReference>
<evidence type="ECO:0000313" key="2">
    <source>
        <dbReference type="Proteomes" id="UP000494272"/>
    </source>
</evidence>
<dbReference type="AlphaFoldDB" id="A0A6S7EIU5"/>
<dbReference type="RefSeq" id="WP_175168214.1">
    <property type="nucleotide sequence ID" value="NZ_CADIKW010000015.1"/>
</dbReference>
<proteinExistence type="predicted"/>
<accession>A0A6S7EIU5</accession>
<reference evidence="1 2" key="1">
    <citation type="submission" date="2020-04" db="EMBL/GenBank/DDBJ databases">
        <authorList>
            <person name="De Canck E."/>
        </authorList>
    </citation>
    <scope>NUCLEOTIDE SEQUENCE [LARGE SCALE GENOMIC DNA]</scope>
    <source>
        <strain evidence="1 2">LMG 26841</strain>
    </source>
</reference>
<keyword evidence="2" id="KW-1185">Reference proteome</keyword>
<protein>
    <submittedName>
        <fullName evidence="1">Uncharacterized protein</fullName>
    </submittedName>
</protein>
<evidence type="ECO:0000313" key="1">
    <source>
        <dbReference type="EMBL" id="CAB3914300.1"/>
    </source>
</evidence>
<name>A0A6S7EIU5_9BURK</name>
<organism evidence="1 2">
    <name type="scientific">Achromobacter dolens</name>
    <dbReference type="NCBI Taxonomy" id="1287738"/>
    <lineage>
        <taxon>Bacteria</taxon>
        <taxon>Pseudomonadati</taxon>
        <taxon>Pseudomonadota</taxon>
        <taxon>Betaproteobacteria</taxon>
        <taxon>Burkholderiales</taxon>
        <taxon>Alcaligenaceae</taxon>
        <taxon>Achromobacter</taxon>
    </lineage>
</organism>
<dbReference type="Proteomes" id="UP000494272">
    <property type="component" value="Unassembled WGS sequence"/>
</dbReference>
<sequence>MSDFGKTPAYPQSVVFDQARDQVTASYAYGAEIGMNMQQHVWLTIFASHLADPNVTYEGAVRGTDAALPFALKRLEELA</sequence>
<dbReference type="GeneID" id="94358708"/>